<dbReference type="Pfam" id="PF04829">
    <property type="entry name" value="PT-VENN"/>
    <property type="match status" value="1"/>
</dbReference>
<evidence type="ECO:0000259" key="8">
    <source>
        <dbReference type="Pfam" id="PF18664"/>
    </source>
</evidence>
<keyword evidence="2" id="KW-0800">Toxin</keyword>
<feature type="domain" description="VENN motif-containing" evidence="7">
    <location>
        <begin position="2937"/>
        <end position="2986"/>
    </location>
</feature>
<dbReference type="InterPro" id="IPR025157">
    <property type="entry name" value="Hemagglutinin_rpt"/>
</dbReference>
<feature type="compositionally biased region" description="Polar residues" evidence="6">
    <location>
        <begin position="2506"/>
        <end position="2533"/>
    </location>
</feature>
<keyword evidence="3" id="KW-1266">Target cell cytoplasm</keyword>
<dbReference type="GO" id="GO:0003824">
    <property type="term" value="F:catalytic activity"/>
    <property type="evidence" value="ECO:0007669"/>
    <property type="project" value="UniProtKB-ARBA"/>
</dbReference>
<evidence type="ECO:0000256" key="1">
    <source>
        <dbReference type="ARBA" id="ARBA00004219"/>
    </source>
</evidence>
<reference evidence="10" key="1">
    <citation type="submission" date="2016-08" db="EMBL/GenBank/DDBJ databases">
        <authorList>
            <person name="Varghese N."/>
            <person name="Submissions Spin"/>
        </authorList>
    </citation>
    <scope>NUCLEOTIDE SEQUENCE [LARGE SCALE GENOMIC DNA]</scope>
    <source>
        <strain evidence="10">REICA_082</strain>
    </source>
</reference>
<sequence>LTNQQGGLLLSAGSLVLKNDSLTNAGQLQGDTLDLATGEWVNTGNALGENGLNASVSGNLTNQGRLLSRQALTLRVAGSQNSGSLMAKVLALHGDLRNSGLLQGTENLTWDGDSLTSSGQMVSGDSLALRGTAVSNQGSVLSQHLADITATEVLNDGTLAAKDLRISAPRLTSNGILQGNDSLILNTQALVNGSTGQLVSGGDLNLDLTSLDNQGLLSVNDGLTLKADTLSNRGQIAAGSVSVTGHTVTNSGLIQGTQQAQATADTLINAETGKWLSGGELAFSAATLTNNGLWQGTQGLTLNAGTLTTASGSRTLSGGDFTLHAGQLSTQGTLQGGKVSVTADDWMLGGSLLSLGDFTATVGGTLTLPGSLSSRGTADIQAQTLRNSGQLLSEGDVTLSGQTLENNGAVQGKTLTAHEAGITNNGTLTGLDNLTLDAAQPAARLMARMAMAAPQLTLINGETGSLLTQGTLGITAGTVDNGGLWQGNAILLAAQSLDNRGAIRSAGDLNLQLTGNLNSATGSKITALGTAALQALSLSNQGQWAAKNLTLRADALTNSGAVSGSDGLTIALTGNATQLAGGSLASNGALTLNADTLGNAGNIQGNGLTVTANSLTNSAGGELVSTQGLTLTTPSLFNYGLIQGAGDTRVDSTTLARNEGRLLSGGQLTLTTPQYTGAGWLQATNLILNAARNGGTGTLLADQMTLTGDSFTNQGTTQANTLALSYRQLTNNGTLLGKNQLTVNATQVEQSAGGKLFSGGDLFVGAGGLNALGQVVALGNLTLQLTNAFTAKTTLAAGKTLSVTSNGAIDNQSVMQGQALNLSAGGQLTSSGQITTGSGASTLSGSAIVLNGNSALQGGGDITLASRGNITVNGFAGTTGSLTLSAPGAIINTALLYAANNLALYANSITNQRGDMLAGNNLWLQRDAAGNASSEVINTSGTIETRNGDITIKTGHLLNTRDGLRKSAQTIQLMDISGLGAATIDVPFSALPADSYGYYTKEVLVSHTGCGPNNSCHERYETKYYLAPFKDAAIQRFATSKTTVSVSADGEAGRIQSAGGMNIFASLLDNQASNILAGKDITISGTQFNNQSWQEGIQTNYLTYEFNNGPYSQNTFAKNPLSSKPKGIGFSNSTARFVLKGQETQYDTGQIYRSIIQAGGNVSVSFSSNISNTTTTSNTRGISNTLTAPSLNTLSNQRIGGSVAKQALANGPAAVNSPQWQDQLHNALQQINGGGVLSGIGAQQKDKANLGSLASAGVTNAVLKNTVPGQHQSKSVDTSAYPLPSGNSGYFVVSDNPKSPYLITVNPKLDGLGQLDPNLFGDLNKLLGISPSAAPRETNRAYTDEKQFLGSSYMLSRIKLNPDYDYRFLGDAAFDTRYVSNVVLNQTGSRYLNGIGSDLDQMRYLMDNAASAQQSLGLQFGVALSADQIASLDHSILWWEAATINGETVMIPKVYLSPKDVTVNNGSVIAGNNVSLEGGSVTNSGSTLLAKNDLSVESAGSITNTHDALIKAGGNIDLSAIGDINNVSAAISGKTVALESLDGSINNLTLANQYSLDAKSKRGSVSLKDTTLGSIASITAQDGLSLTAGKDITLTGSALKSGGDLLMDATGNIAVNAIQKNDAYAQSGFTSGYARTTATSHADVSYQGSAITAGGNLTMRAGNDLTLSASNVSAGKNAQLAAGNDLNLNAEKTSQNSRNGKSENHSTGLDRTTVSAGNNLTLTAGQDINSQAAGLAAEQQVGLQAGRDVNLLAEASTQGDSYKASKKTVINEKVRQQGSEISSGTNTVIVAGRDMNADAAQVLAKGDVGVSAGRDINLNTATESDYSYFEETKTKKGFLKKTTTHTIKENSQTNEKGTLLSGDNVSLNAGNNLLVKGSAVAAEGDIALKAGNDVTVEAATEESSHYSMKKTKKSGVFGGGLGITIGSQSSQVSRKGSEVAQSDARSVIGTTGGNVIIKAGNQATLSAADVVAARKQGDTERKTGHIDITASDIAIIPGKDVVQETVKQSSKSSGVGISLSNPIIDAVRNVRDIIKMGGSGITQGKTLASEAAATFADLGSGTSLPISYGRSSSKSESHYYGEFATGSNLTAAGNIQLDATGAKSPGDVLIGGSRLGAGEAVIIDAKNNVDIATSTDKERLSTSASSSSWSITTQAPTIGSAIRTVSGGPNHGAKILPFGMEKSSSKGDRQTTTQTGSEISAKDIYITSQNGHVNVSGSSLASINDLLLSAKNGDINVTTGNNTVYDKQSGSQSMVGALGGDGYSGKVGYSSSKHASQLDSNQQSTLRSQIASKDGDVALQAKKDVSVNGADISAGKSLAISGENVRLDVSEDRLHTQSESSSTQYAATASASGWVVSAAQALENAARSAEEGRDPRLTGIYAAQAGLTTAVNVAKEAYDSSMVRVSVGVSAGSSKEKHDYRSQQQQGSNLVAGESVIVKADQDITAQGITITGKNVVLDAGRDITLAAAQDTDKQKSSSSGSQYSLGVSFSAIGQQNGFSVDIGASRSQSKENGSSLVNHNSQIHADETLNVNSGRDTTLQGAELHGDRVIADVGRNLTISSQQDKAEYDSKSSSTGVNVSICVPPICAGSSVQGSVSVSNGKMKNDYQSVIDQSGIFAGKGGFDINVGSHTQLDGAVIASNADAAKNRLSTDTLGWSDIHNKAESSGSQFGLSVSGGVEKVEKTGDLKTPTNDTAKENQKGEYKAMPGGLPSMTMASVSESASNTTHSAIAAGDIIIRDKANQQQDVANLSRDTANAHNALENNFDKQAIKDKLEIQQQATSLGTQAMTAYMDSKLDAAKKKVRDEMAARGELSGLSDEEINDKVTASAEFKEVDKEYGIGSPFWTASSAMTGLLAGVLGGNVQSGMAAGAAPVLAKLVKEAAGKNEAARIALHTVISAALAKAQGGNATAGAIGGFIASAGAKQFAQALYGKDADQLNPDEKMVILNLVSAVGAVGGGVATGNTNGMVSAGNAARVEVENNTLANHMEKTVIDRLAKEGVATKQEIDAAACALLKCSAEFAEGTAEKAYYENLEKTGSKPEYAALREQLANEKFAVSYKDPLTGENVTISVALFQYTDVNAILDGASYVNGEYQLTTRGAGLLQAAGGAAEMIGGGASCAGIVTCAAGVIVAASGYDNLQAGSQTLASGRPTKTAGAELLETLGVSPEYSEIVYAGVGLGGATTLVFKSAKTGEVINVAVSKEGQVTKTGSVEPPLIKNSDGIYEVKINATPLEGQSRLNTLDITGNNQYNPAEAAAAARLETVLGTMERITETASIGKNADFIITSGSNAGKTVDLMYTTKNLSQKEVNGINKFFEKNMTMSKAPGKLPNGQQQIIDHLNKADIVPVDFSVLNSENQKIFTDFIKTLPKSQQDKIVIMR</sequence>
<evidence type="ECO:0000256" key="5">
    <source>
        <dbReference type="ARBA" id="ARBA00024043"/>
    </source>
</evidence>
<evidence type="ECO:0000256" key="2">
    <source>
        <dbReference type="ARBA" id="ARBA00022656"/>
    </source>
</evidence>
<dbReference type="Pfam" id="PF05594">
    <property type="entry name" value="Fil_haemagg"/>
    <property type="match status" value="9"/>
</dbReference>
<feature type="region of interest" description="Disordered" evidence="6">
    <location>
        <begin position="1683"/>
        <end position="1713"/>
    </location>
</feature>
<feature type="compositionally biased region" description="Polar residues" evidence="6">
    <location>
        <begin position="1686"/>
        <end position="1713"/>
    </location>
</feature>
<dbReference type="InterPro" id="IPR008619">
    <property type="entry name" value="Filamentous_hemagglutn_rpt"/>
</dbReference>
<feature type="region of interest" description="Disordered" evidence="6">
    <location>
        <begin position="2505"/>
        <end position="2533"/>
    </location>
</feature>
<proteinExistence type="inferred from homology"/>
<evidence type="ECO:0000259" key="7">
    <source>
        <dbReference type="Pfam" id="PF04829"/>
    </source>
</evidence>
<dbReference type="NCBIfam" id="TIGR01731">
    <property type="entry name" value="fil_hemag_20aa"/>
    <property type="match status" value="17"/>
</dbReference>
<gene>
    <name evidence="9" type="ORF">GA0061071_12030</name>
</gene>
<dbReference type="CDD" id="cd20726">
    <property type="entry name" value="CDI_toxin_BpE479_tRNase-like"/>
    <property type="match status" value="1"/>
</dbReference>
<dbReference type="Proteomes" id="UP000198975">
    <property type="component" value="Unassembled WGS sequence"/>
</dbReference>
<accession>A0A1C4EA41</accession>
<evidence type="ECO:0000256" key="6">
    <source>
        <dbReference type="SAM" id="MobiDB-lite"/>
    </source>
</evidence>
<evidence type="ECO:0000256" key="3">
    <source>
        <dbReference type="ARBA" id="ARBA00022913"/>
    </source>
</evidence>
<organism evidence="9 10">
    <name type="scientific">Kosakonia oryzendophytica</name>
    <dbReference type="NCBI Taxonomy" id="1005665"/>
    <lineage>
        <taxon>Bacteria</taxon>
        <taxon>Pseudomonadati</taxon>
        <taxon>Pseudomonadota</taxon>
        <taxon>Gammaproteobacteria</taxon>
        <taxon>Enterobacterales</taxon>
        <taxon>Enterobacteriaceae</taxon>
        <taxon>Kosakonia</taxon>
    </lineage>
</organism>
<evidence type="ECO:0000313" key="10">
    <source>
        <dbReference type="Proteomes" id="UP000198975"/>
    </source>
</evidence>
<dbReference type="InterPro" id="IPR006914">
    <property type="entry name" value="VENN_dom"/>
</dbReference>
<dbReference type="EMBL" id="FMAY01000020">
    <property type="protein sequence ID" value="SCC40533.1"/>
    <property type="molecule type" value="Genomic_DNA"/>
</dbReference>
<comment type="subcellular location">
    <subcellularLocation>
        <location evidence="1">Target cell</location>
        <location evidence="1">Target cell cytoplasm</location>
    </subcellularLocation>
</comment>
<feature type="non-terminal residue" evidence="9">
    <location>
        <position position="1"/>
    </location>
</feature>
<name>A0A1C4EA41_9ENTR</name>
<evidence type="ECO:0000256" key="4">
    <source>
        <dbReference type="ARBA" id="ARBA00023026"/>
    </source>
</evidence>
<dbReference type="Pfam" id="PF13332">
    <property type="entry name" value="Fil_haemagg_2"/>
    <property type="match status" value="6"/>
</dbReference>
<dbReference type="InterPro" id="IPR041620">
    <property type="entry name" value="CdiA_C_tRNase"/>
</dbReference>
<comment type="similarity">
    <text evidence="5">In the N-terminal section; belongs to the CdiA toxin family.</text>
</comment>
<keyword evidence="4" id="KW-0843">Virulence</keyword>
<protein>
    <submittedName>
        <fullName evidence="9">Filamentous hemagglutinin</fullName>
    </submittedName>
</protein>
<evidence type="ECO:0000313" key="9">
    <source>
        <dbReference type="EMBL" id="SCC40533.1"/>
    </source>
</evidence>
<dbReference type="GO" id="GO:0090729">
    <property type="term" value="F:toxin activity"/>
    <property type="evidence" value="ECO:0007669"/>
    <property type="project" value="UniProtKB-KW"/>
</dbReference>
<dbReference type="Pfam" id="PF18664">
    <property type="entry name" value="CdiA_C_tRNase"/>
    <property type="match status" value="1"/>
</dbReference>
<feature type="domain" description="CdiA C-terminal tRNase" evidence="8">
    <location>
        <begin position="3254"/>
        <end position="3381"/>
    </location>
</feature>
<dbReference type="InterPro" id="IPR010069">
    <property type="entry name" value="CdiA_FHA1_rpt"/>
</dbReference>
<keyword evidence="10" id="KW-1185">Reference proteome</keyword>